<protein>
    <submittedName>
        <fullName evidence="2">Uncharacterized protein</fullName>
    </submittedName>
</protein>
<organism evidence="2 3">
    <name type="scientific">Patulibacter medicamentivorans</name>
    <dbReference type="NCBI Taxonomy" id="1097667"/>
    <lineage>
        <taxon>Bacteria</taxon>
        <taxon>Bacillati</taxon>
        <taxon>Actinomycetota</taxon>
        <taxon>Thermoleophilia</taxon>
        <taxon>Solirubrobacterales</taxon>
        <taxon>Patulibacteraceae</taxon>
        <taxon>Patulibacter</taxon>
    </lineage>
</organism>
<evidence type="ECO:0000313" key="2">
    <source>
        <dbReference type="EMBL" id="EHN11928.1"/>
    </source>
</evidence>
<evidence type="ECO:0000256" key="1">
    <source>
        <dbReference type="SAM" id="MobiDB-lite"/>
    </source>
</evidence>
<sequence length="84" mass="9498">MRRRRARSGSSRRPIKQRSRSGDGQRERPWDPNCIILDPSPPETRSTSPEAERAAWLDTHGNIVPRNGYISKVVVSRSAPKASF</sequence>
<name>H0E319_9ACTN</name>
<comment type="caution">
    <text evidence="2">The sequence shown here is derived from an EMBL/GenBank/DDBJ whole genome shotgun (WGS) entry which is preliminary data.</text>
</comment>
<dbReference type="AlphaFoldDB" id="H0E319"/>
<evidence type="ECO:0000313" key="3">
    <source>
        <dbReference type="Proteomes" id="UP000005143"/>
    </source>
</evidence>
<feature type="region of interest" description="Disordered" evidence="1">
    <location>
        <begin position="1"/>
        <end position="51"/>
    </location>
</feature>
<dbReference type="EMBL" id="AGUD01000056">
    <property type="protein sequence ID" value="EHN11928.1"/>
    <property type="molecule type" value="Genomic_DNA"/>
</dbReference>
<proteinExistence type="predicted"/>
<gene>
    <name evidence="2" type="ORF">PAI11_11860</name>
</gene>
<keyword evidence="3" id="KW-1185">Reference proteome</keyword>
<reference evidence="2 3" key="1">
    <citation type="journal article" date="2013" name="Biodegradation">
        <title>Quantitative proteomic analysis of ibuprofen-degrading Patulibacter sp. strain I11.</title>
        <authorList>
            <person name="Almeida B."/>
            <person name="Kjeldal H."/>
            <person name="Lolas I."/>
            <person name="Knudsen A.D."/>
            <person name="Carvalho G."/>
            <person name="Nielsen K.L."/>
            <person name="Barreto Crespo M.T."/>
            <person name="Stensballe A."/>
            <person name="Nielsen J.L."/>
        </authorList>
    </citation>
    <scope>NUCLEOTIDE SEQUENCE [LARGE SCALE GENOMIC DNA]</scope>
    <source>
        <strain evidence="2 3">I11</strain>
    </source>
</reference>
<dbReference type="Proteomes" id="UP000005143">
    <property type="component" value="Unassembled WGS sequence"/>
</dbReference>
<feature type="compositionally biased region" description="Basic and acidic residues" evidence="1">
    <location>
        <begin position="20"/>
        <end position="30"/>
    </location>
</feature>
<accession>H0E319</accession>